<dbReference type="Gene3D" id="3.30.70.270">
    <property type="match status" value="2"/>
</dbReference>
<dbReference type="PANTHER" id="PTHR37984:SF5">
    <property type="entry name" value="PROTEIN NYNRIN-LIKE"/>
    <property type="match status" value="1"/>
</dbReference>
<dbReference type="PANTHER" id="PTHR37984">
    <property type="entry name" value="PROTEIN CBG26694"/>
    <property type="match status" value="1"/>
</dbReference>
<keyword evidence="10" id="KW-0812">Transmembrane</keyword>
<evidence type="ECO:0000256" key="5">
    <source>
        <dbReference type="ARBA" id="ARBA00022722"/>
    </source>
</evidence>
<dbReference type="SUPFAM" id="SSF56672">
    <property type="entry name" value="DNA/RNA polymerases"/>
    <property type="match status" value="1"/>
</dbReference>
<dbReference type="PROSITE" id="PS50878">
    <property type="entry name" value="RT_POL"/>
    <property type="match status" value="1"/>
</dbReference>
<evidence type="ECO:0000256" key="2">
    <source>
        <dbReference type="ARBA" id="ARBA00012180"/>
    </source>
</evidence>
<keyword evidence="4" id="KW-0548">Nucleotidyltransferase</keyword>
<dbReference type="Pfam" id="PF00078">
    <property type="entry name" value="RVT_1"/>
    <property type="match status" value="1"/>
</dbReference>
<dbReference type="InterPro" id="IPR050951">
    <property type="entry name" value="Retrovirus_Pol_polyprotein"/>
</dbReference>
<dbReference type="Pfam" id="PF03732">
    <property type="entry name" value="Retrotrans_gag"/>
    <property type="match status" value="1"/>
</dbReference>
<feature type="transmembrane region" description="Helical" evidence="10">
    <location>
        <begin position="166"/>
        <end position="189"/>
    </location>
</feature>
<dbReference type="InterPro" id="IPR043128">
    <property type="entry name" value="Rev_trsase/Diguanyl_cyclase"/>
</dbReference>
<keyword evidence="8" id="KW-0695">RNA-directed DNA polymerase</keyword>
<organism evidence="13 14">
    <name type="scientific">Labeo rohita</name>
    <name type="common">Indian major carp</name>
    <name type="synonym">Cyprinus rohita</name>
    <dbReference type="NCBI Taxonomy" id="84645"/>
    <lineage>
        <taxon>Eukaryota</taxon>
        <taxon>Metazoa</taxon>
        <taxon>Chordata</taxon>
        <taxon>Craniata</taxon>
        <taxon>Vertebrata</taxon>
        <taxon>Euteleostomi</taxon>
        <taxon>Actinopterygii</taxon>
        <taxon>Neopterygii</taxon>
        <taxon>Teleostei</taxon>
        <taxon>Ostariophysi</taxon>
        <taxon>Cypriniformes</taxon>
        <taxon>Cyprinidae</taxon>
        <taxon>Labeoninae</taxon>
        <taxon>Labeonini</taxon>
        <taxon>Labeo</taxon>
    </lineage>
</organism>
<dbReference type="CDD" id="cd09274">
    <property type="entry name" value="RNase_HI_RT_Ty3"/>
    <property type="match status" value="1"/>
</dbReference>
<keyword evidence="6" id="KW-0255">Endonuclease</keyword>
<feature type="domain" description="CCHC-type" evidence="11">
    <location>
        <begin position="129"/>
        <end position="143"/>
    </location>
</feature>
<protein>
    <recommendedName>
        <fullName evidence="2">ribonuclease H</fullName>
        <ecNumber evidence="2">3.1.26.4</ecNumber>
    </recommendedName>
</protein>
<dbReference type="SUPFAM" id="SSF57756">
    <property type="entry name" value="Retrovirus zinc finger-like domains"/>
    <property type="match status" value="1"/>
</dbReference>
<dbReference type="CDD" id="cd01647">
    <property type="entry name" value="RT_LTR"/>
    <property type="match status" value="1"/>
</dbReference>
<dbReference type="Pfam" id="PF17917">
    <property type="entry name" value="RT_RNaseH"/>
    <property type="match status" value="1"/>
</dbReference>
<evidence type="ECO:0000256" key="1">
    <source>
        <dbReference type="ARBA" id="ARBA00010879"/>
    </source>
</evidence>
<dbReference type="PROSITE" id="PS50158">
    <property type="entry name" value="ZF_CCHC"/>
    <property type="match status" value="1"/>
</dbReference>
<keyword evidence="9" id="KW-0862">Zinc</keyword>
<keyword evidence="9" id="KW-0863">Zinc-finger</keyword>
<dbReference type="InterPro" id="IPR000477">
    <property type="entry name" value="RT_dom"/>
</dbReference>
<dbReference type="Gene3D" id="3.10.10.10">
    <property type="entry name" value="HIV Type 1 Reverse Transcriptase, subunit A, domain 1"/>
    <property type="match status" value="1"/>
</dbReference>
<keyword evidence="10" id="KW-1133">Transmembrane helix</keyword>
<comment type="similarity">
    <text evidence="1">Belongs to the beta type-B retroviral polymerase family. HERV class-II K(HML-2) pol subfamily.</text>
</comment>
<evidence type="ECO:0000256" key="7">
    <source>
        <dbReference type="ARBA" id="ARBA00022801"/>
    </source>
</evidence>
<keyword evidence="7" id="KW-0378">Hydrolase</keyword>
<evidence type="ECO:0000313" key="14">
    <source>
        <dbReference type="Proteomes" id="UP000830375"/>
    </source>
</evidence>
<keyword evidence="14" id="KW-1185">Reference proteome</keyword>
<dbReference type="InterPro" id="IPR005162">
    <property type="entry name" value="Retrotrans_gag_dom"/>
</dbReference>
<evidence type="ECO:0000259" key="12">
    <source>
        <dbReference type="PROSITE" id="PS50878"/>
    </source>
</evidence>
<dbReference type="InterPro" id="IPR043502">
    <property type="entry name" value="DNA/RNA_pol_sf"/>
</dbReference>
<feature type="domain" description="Reverse transcriptase" evidence="12">
    <location>
        <begin position="345"/>
        <end position="524"/>
    </location>
</feature>
<evidence type="ECO:0000256" key="8">
    <source>
        <dbReference type="ARBA" id="ARBA00022918"/>
    </source>
</evidence>
<keyword evidence="10" id="KW-0472">Membrane</keyword>
<evidence type="ECO:0000256" key="9">
    <source>
        <dbReference type="PROSITE-ProRule" id="PRU00047"/>
    </source>
</evidence>
<dbReference type="InterPro" id="IPR036875">
    <property type="entry name" value="Znf_CCHC_sf"/>
</dbReference>
<keyword evidence="3" id="KW-0808">Transferase</keyword>
<accession>A0ABQ8LSV7</accession>
<dbReference type="Proteomes" id="UP000830375">
    <property type="component" value="Unassembled WGS sequence"/>
</dbReference>
<evidence type="ECO:0000256" key="6">
    <source>
        <dbReference type="ARBA" id="ARBA00022759"/>
    </source>
</evidence>
<dbReference type="EC" id="3.1.26.4" evidence="2"/>
<dbReference type="InterPro" id="IPR041373">
    <property type="entry name" value="RT_RNaseH"/>
</dbReference>
<dbReference type="EMBL" id="JACTAM010000018">
    <property type="protein sequence ID" value="KAI2653739.1"/>
    <property type="molecule type" value="Genomic_DNA"/>
</dbReference>
<evidence type="ECO:0000313" key="13">
    <source>
        <dbReference type="EMBL" id="KAI2653739.1"/>
    </source>
</evidence>
<sequence>MLTDLRQGNRTVSDYSTEFRKLAAECRWNEQAQWDVFLHGLADRIQREIFTLELPADLDGLIDLALRVDARLQRRDQLCSNTLASDFSASPVTASTNTVSPAFDQEPMQVGRARLSREERERQRAKGLCLYCGAAGHFLVNCPLDSNRQPHSTTVWPWWILERKVTSWTLISLIVFTFPLFPSLTRLLLMHLMDKLSPTLLTPQDRLPSSRPVTILRGSPCTSSPLAPIVLGHPWLVHHNPRVDWGHNSVSAWSDSCYASCLVSACSSVSCSLLQNESVNLSNVPKEYLDLKEVFSKSRAACLPPHRPYDCAIDLVPGTSLPKGKLYSLSAPEREAMEKYISDSLAAGFIRPSSSPAGAGFFFVGKKDGSLRPCIDYRGLNNIIVKNTYPLPLMSSAFERLQGASIFTKLDLRNTYHLVRIRKGDEWKTAFNTPRGHFEYQVMPFGLSNSPAVFQALVNDVLRDMVNQFIYVYLDDILIFSFSLLEHVQHVRWVLQRLLENGLFVKAEKCFFHAQLVPFLGYIISSEGVRMDPDKVKAVVDWPTPESRKALQRFLWFANFYRRFIRNFSQLALPLTTLTSAKTTFRWSSAADSAFTNLKSRFVSAPILVAPDPTRQFVVEVDASEVGDAPRAFFSRRLSPAERNYDIGNRELLAVKLVLEEWRHWLEGSGVPFIVWTDHKNLEYIRSAKRLNSRQARWALFFGRFDFSISYRPGSKNIKSDALSHIFDHSEHPPSPESIIPGRLVVSTLSWEIELKVRTALEGVTPPPGCPPGRLFVPEGVRPTSFGGVTVPT</sequence>
<keyword evidence="5" id="KW-0540">Nuclease</keyword>
<evidence type="ECO:0000259" key="11">
    <source>
        <dbReference type="PROSITE" id="PS50158"/>
    </source>
</evidence>
<dbReference type="InterPro" id="IPR001878">
    <property type="entry name" value="Znf_CCHC"/>
</dbReference>
<evidence type="ECO:0000256" key="3">
    <source>
        <dbReference type="ARBA" id="ARBA00022679"/>
    </source>
</evidence>
<reference evidence="13 14" key="1">
    <citation type="submission" date="2022-01" db="EMBL/GenBank/DDBJ databases">
        <title>A high-quality chromosome-level genome assembly of rohu carp, Labeo rohita.</title>
        <authorList>
            <person name="Arick M.A. II"/>
            <person name="Hsu C.-Y."/>
            <person name="Magbanua Z."/>
            <person name="Pechanova O."/>
            <person name="Grover C."/>
            <person name="Miller E."/>
            <person name="Thrash A."/>
            <person name="Ezzel L."/>
            <person name="Alam S."/>
            <person name="Benzie J."/>
            <person name="Hamilton M."/>
            <person name="Karsi A."/>
            <person name="Lawrence M.L."/>
            <person name="Peterson D.G."/>
        </authorList>
    </citation>
    <scope>NUCLEOTIDE SEQUENCE [LARGE SCALE GENOMIC DNA]</scope>
    <source>
        <strain evidence="14">BAU-BD-2019</strain>
        <tissue evidence="13">Blood</tissue>
    </source>
</reference>
<evidence type="ECO:0000256" key="10">
    <source>
        <dbReference type="SAM" id="Phobius"/>
    </source>
</evidence>
<keyword evidence="9" id="KW-0479">Metal-binding</keyword>
<proteinExistence type="inferred from homology"/>
<comment type="caution">
    <text evidence="13">The sequence shown here is derived from an EMBL/GenBank/DDBJ whole genome shotgun (WGS) entry which is preliminary data.</text>
</comment>
<evidence type="ECO:0000256" key="4">
    <source>
        <dbReference type="ARBA" id="ARBA00022695"/>
    </source>
</evidence>
<gene>
    <name evidence="13" type="ORF">H4Q32_014069</name>
</gene>
<name>A0ABQ8LSV7_LABRO</name>